<feature type="compositionally biased region" description="Basic and acidic residues" evidence="9">
    <location>
        <begin position="1301"/>
        <end position="1314"/>
    </location>
</feature>
<evidence type="ECO:0000256" key="2">
    <source>
        <dbReference type="ARBA" id="ARBA00022490"/>
    </source>
</evidence>
<dbReference type="SMART" id="SM00064">
    <property type="entry name" value="FYVE"/>
    <property type="match status" value="1"/>
</dbReference>
<proteinExistence type="predicted"/>
<dbReference type="PANTHER" id="PTHR12673:SF270">
    <property type="entry name" value="FYVE-TYPE DOMAIN-CONTAINING PROTEIN"/>
    <property type="match status" value="1"/>
</dbReference>
<keyword evidence="14" id="KW-1185">Reference proteome</keyword>
<feature type="compositionally biased region" description="Low complexity" evidence="9">
    <location>
        <begin position="309"/>
        <end position="341"/>
    </location>
</feature>
<dbReference type="GO" id="GO:0005085">
    <property type="term" value="F:guanyl-nucleotide exchange factor activity"/>
    <property type="evidence" value="ECO:0007669"/>
    <property type="project" value="UniProtKB-KW"/>
</dbReference>
<dbReference type="InterPro" id="IPR000219">
    <property type="entry name" value="DH_dom"/>
</dbReference>
<dbReference type="Gene3D" id="1.20.900.10">
    <property type="entry name" value="Dbl homology (DH) domain"/>
    <property type="match status" value="1"/>
</dbReference>
<dbReference type="Pfam" id="PF00621">
    <property type="entry name" value="RhoGEF"/>
    <property type="match status" value="1"/>
</dbReference>
<dbReference type="InterPro" id="IPR001849">
    <property type="entry name" value="PH_domain"/>
</dbReference>
<dbReference type="InterPro" id="IPR011993">
    <property type="entry name" value="PH-like_dom_sf"/>
</dbReference>
<feature type="region of interest" description="Disordered" evidence="9">
    <location>
        <begin position="1192"/>
        <end position="1211"/>
    </location>
</feature>
<reference evidence="13 14" key="1">
    <citation type="journal article" date="2018" name="Mol. Biol. Evol.">
        <title>Broad Genomic Sampling Reveals a Smut Pathogenic Ancestry of the Fungal Clade Ustilaginomycotina.</title>
        <authorList>
            <person name="Kijpornyongpan T."/>
            <person name="Mondo S.J."/>
            <person name="Barry K."/>
            <person name="Sandor L."/>
            <person name="Lee J."/>
            <person name="Lipzen A."/>
            <person name="Pangilinan J."/>
            <person name="LaButti K."/>
            <person name="Hainaut M."/>
            <person name="Henrissat B."/>
            <person name="Grigoriev I.V."/>
            <person name="Spatafora J.W."/>
            <person name="Aime M.C."/>
        </authorList>
    </citation>
    <scope>NUCLEOTIDE SEQUENCE [LARGE SCALE GENOMIC DNA]</scope>
    <source>
        <strain evidence="13 14">MCA 4718</strain>
    </source>
</reference>
<keyword evidence="5 8" id="KW-0863">Zinc-finger</keyword>
<protein>
    <submittedName>
        <fullName evidence="13">Uncharacterized protein</fullName>
    </submittedName>
</protein>
<feature type="region of interest" description="Disordered" evidence="9">
    <location>
        <begin position="260"/>
        <end position="345"/>
    </location>
</feature>
<dbReference type="SUPFAM" id="SSF48065">
    <property type="entry name" value="DBL homology domain (DH-domain)"/>
    <property type="match status" value="1"/>
</dbReference>
<evidence type="ECO:0000259" key="10">
    <source>
        <dbReference type="PROSITE" id="PS50003"/>
    </source>
</evidence>
<comment type="subcellular location">
    <subcellularLocation>
        <location evidence="1">Cytoplasm</location>
        <location evidence="1">Cytoskeleton</location>
    </subcellularLocation>
</comment>
<evidence type="ECO:0000256" key="7">
    <source>
        <dbReference type="ARBA" id="ARBA00023212"/>
    </source>
</evidence>
<dbReference type="InterPro" id="IPR013083">
    <property type="entry name" value="Znf_RING/FYVE/PHD"/>
</dbReference>
<name>A0A316U762_9BASI</name>
<dbReference type="Gene3D" id="2.30.29.30">
    <property type="entry name" value="Pleckstrin-homology domain (PH domain)/Phosphotyrosine-binding domain (PTB)"/>
    <property type="match status" value="1"/>
</dbReference>
<evidence type="ECO:0000259" key="12">
    <source>
        <dbReference type="PROSITE" id="PS50178"/>
    </source>
</evidence>
<dbReference type="SUPFAM" id="SSF57903">
    <property type="entry name" value="FYVE/PHD zinc finger"/>
    <property type="match status" value="1"/>
</dbReference>
<dbReference type="GO" id="GO:0008270">
    <property type="term" value="F:zinc ion binding"/>
    <property type="evidence" value="ECO:0007669"/>
    <property type="project" value="UniProtKB-KW"/>
</dbReference>
<keyword evidence="7" id="KW-0206">Cytoskeleton</keyword>
<dbReference type="STRING" id="1684307.A0A316U762"/>
<dbReference type="Pfam" id="PF00169">
    <property type="entry name" value="PH"/>
    <property type="match status" value="1"/>
</dbReference>
<dbReference type="GO" id="GO:0005737">
    <property type="term" value="C:cytoplasm"/>
    <property type="evidence" value="ECO:0007669"/>
    <property type="project" value="TreeGrafter"/>
</dbReference>
<dbReference type="EMBL" id="KZ819326">
    <property type="protein sequence ID" value="PWN21077.1"/>
    <property type="molecule type" value="Genomic_DNA"/>
</dbReference>
<dbReference type="OrthoDB" id="660555at2759"/>
<dbReference type="Pfam" id="PF01363">
    <property type="entry name" value="FYVE"/>
    <property type="match status" value="1"/>
</dbReference>
<feature type="compositionally biased region" description="Polar residues" evidence="9">
    <location>
        <begin position="1286"/>
        <end position="1298"/>
    </location>
</feature>
<dbReference type="GO" id="GO:0005856">
    <property type="term" value="C:cytoskeleton"/>
    <property type="evidence" value="ECO:0007669"/>
    <property type="project" value="UniProtKB-SubCell"/>
</dbReference>
<feature type="compositionally biased region" description="Polar residues" evidence="9">
    <location>
        <begin position="227"/>
        <end position="240"/>
    </location>
</feature>
<feature type="compositionally biased region" description="Low complexity" evidence="9">
    <location>
        <begin position="1378"/>
        <end position="1389"/>
    </location>
</feature>
<organism evidence="13 14">
    <name type="scientific">Pseudomicrostroma glucosiphilum</name>
    <dbReference type="NCBI Taxonomy" id="1684307"/>
    <lineage>
        <taxon>Eukaryota</taxon>
        <taxon>Fungi</taxon>
        <taxon>Dikarya</taxon>
        <taxon>Basidiomycota</taxon>
        <taxon>Ustilaginomycotina</taxon>
        <taxon>Exobasidiomycetes</taxon>
        <taxon>Microstromatales</taxon>
        <taxon>Microstromatales incertae sedis</taxon>
        <taxon>Pseudomicrostroma</taxon>
    </lineage>
</organism>
<sequence>MDVPTSPMHSPNTPSTPALSESTSPSSSGHALLEQDGPSIVDVGRRASSSAVLGGTSKRHSIHWDVLDASAATTSPSSREHTPILGSKLPPLQRCSSDRETYRPSRPRGSSHTSSRSMTRVQHHPNPSSSRPSSMASSSSAGECSSHQARFGVNASLLSPSLASALGIGVEGRKPASSLYSSSRSSSTTSLVGLATCSPSALPRGPRRSIISAKASSSALGTALASVPSSGSGTTSNNFRRPSLPNVAVAQNRSSTISVSSFESLPEGQPVPASTAPSFAGATTDPLQRSATFSDLPSRGPVMDSLEFPSLMLPPSALPAHPKSSTSPTSSSTSNSVTCASVPSSPVGREATFASTMPFPCQNIAGPISSASSSASRRRALHRSQTEPTAGFPTARHEENMRKRGLVARELLTTEQAFVSSLLILHEAFYQPLLARCAGNRSSPSLEAGPMILSKKAINDIFSNFVDILQLNKELLGQLEERIGGKVRLDRAHTMASMRRAVSPVVDGTVKPADPNLEEDGRSALSSTSNTKEESNSSTSPSSARCSWNPETDTVGDILVPIAPFLKMYSLYVKNFSSAIAHIESERRDNEAFARFLKETERSTWGRGKAFFGLGLQSHLLTIVQRIPRYKLLVGDLLKHTPSNHRDYADLKKAFQVIEQVASTINENVRQHEMVMLMLALQRSLTGLTSPLVVPGRSLLRRGTLRKACRKDIQHRAFFLFTDCIIYARPLTGGSASIEAAWNSIARAGGFSAAGLAAGIGGPWSTPSAAGSPRHALASVENSSDGHGGRARVSSGNLFSGNGIFEALQAQQHQQLQFREKYALQDCTVVGVEDGHNSMSNASPFLESGGTPFSFEIRTPDKSFAVYAETADSREAWMTAIRDARNEWLKARRTLRAEEDSIEAKRDRRRSVTAAASAKARQSVYSLNMPANSFHATIPEGTEILESSFGGDVSQTSINDDIAQTSLVPFPLVCAKPLQSAPALGLPSSASFAALLGGTGVPNLSAPLPLLEEYNAPAWVPDSRADRCMSCSETFGVWRRKHHCRLCGRVVCWSCSTKKFLIASYEEGKDDIVARACDGCYESTFPSDSPDLDSLREVGLEGVRPAAPAGASTQRPDSWTETQTLIPESHHRDLDSDLSSSMGDETLTSGGPGVRRSSEKLPAEGEEQGGEIPTSLLLAPLRALAVGQGLISPSDDIGPYQAGSSSTRKLSAGLDSSAAHQDDHSIVQRLPVSIAAQGAQMLTAGRLLMMSKSDTCLSTSTALSDGMVPQIHAATTGSGTFRLATPQITTPTDGSLPSANRLRDSGEPVARRALDQLPSTSPSSPEAARPLPSDTKRMLIGQSDSYFAGALLAHEDSESESLTVLPAGQDNEGELERPPSLSPSSLSSPVSRECRETAGPLSSTAEAETRSAVFAPNSSSGAGTGTKRPLSAAARLSSYYNDHLALRHLKQQSKDHSGSGRGKQAHEATQSTLP</sequence>
<feature type="region of interest" description="Disordered" evidence="9">
    <location>
        <begin position="1445"/>
        <end position="1474"/>
    </location>
</feature>
<dbReference type="InterPro" id="IPR000306">
    <property type="entry name" value="Znf_FYVE"/>
</dbReference>
<feature type="region of interest" description="Disordered" evidence="9">
    <location>
        <begin position="1"/>
        <end position="143"/>
    </location>
</feature>
<dbReference type="Proteomes" id="UP000245942">
    <property type="component" value="Unassembled WGS sequence"/>
</dbReference>
<keyword evidence="3" id="KW-0344">Guanine-nucleotide releasing factor</keyword>
<dbReference type="SMART" id="SM00325">
    <property type="entry name" value="RhoGEF"/>
    <property type="match status" value="1"/>
</dbReference>
<feature type="domain" description="FYVE-type" evidence="12">
    <location>
        <begin position="1022"/>
        <end position="1085"/>
    </location>
</feature>
<gene>
    <name evidence="13" type="ORF">BCV69DRAFT_298862</name>
</gene>
<evidence type="ECO:0000256" key="8">
    <source>
        <dbReference type="PROSITE-ProRule" id="PRU00091"/>
    </source>
</evidence>
<feature type="region of interest" description="Disordered" evidence="9">
    <location>
        <begin position="1282"/>
        <end position="1334"/>
    </location>
</feature>
<dbReference type="PANTHER" id="PTHR12673">
    <property type="entry name" value="FACIOGENITAL DYSPLASIA PROTEIN"/>
    <property type="match status" value="1"/>
</dbReference>
<dbReference type="InterPro" id="IPR011011">
    <property type="entry name" value="Znf_FYVE_PHD"/>
</dbReference>
<dbReference type="RefSeq" id="XP_025348237.1">
    <property type="nucleotide sequence ID" value="XM_025494268.1"/>
</dbReference>
<evidence type="ECO:0000256" key="6">
    <source>
        <dbReference type="ARBA" id="ARBA00022833"/>
    </source>
</evidence>
<feature type="compositionally biased region" description="Polar residues" evidence="9">
    <location>
        <begin position="108"/>
        <end position="120"/>
    </location>
</feature>
<dbReference type="Gene3D" id="3.30.40.10">
    <property type="entry name" value="Zinc/RING finger domain, C3HC4 (zinc finger)"/>
    <property type="match status" value="1"/>
</dbReference>
<dbReference type="InterPro" id="IPR035899">
    <property type="entry name" value="DBL_dom_sf"/>
</dbReference>
<feature type="region of interest" description="Disordered" evidence="9">
    <location>
        <begin position="503"/>
        <end position="548"/>
    </location>
</feature>
<feature type="region of interest" description="Disordered" evidence="9">
    <location>
        <begin position="767"/>
        <end position="790"/>
    </location>
</feature>
<dbReference type="SUPFAM" id="SSF50729">
    <property type="entry name" value="PH domain-like"/>
    <property type="match status" value="1"/>
</dbReference>
<evidence type="ECO:0000256" key="1">
    <source>
        <dbReference type="ARBA" id="ARBA00004245"/>
    </source>
</evidence>
<feature type="compositionally biased region" description="Low complexity" evidence="9">
    <location>
        <begin position="13"/>
        <end position="28"/>
    </location>
</feature>
<feature type="domain" description="PH" evidence="10">
    <location>
        <begin position="698"/>
        <end position="886"/>
    </location>
</feature>
<feature type="compositionally biased region" description="Low complexity" evidence="9">
    <location>
        <begin position="526"/>
        <end position="543"/>
    </location>
</feature>
<dbReference type="PROSITE" id="PS50010">
    <property type="entry name" value="DH_2"/>
    <property type="match status" value="1"/>
</dbReference>
<feature type="region of interest" description="Disordered" evidence="9">
    <location>
        <begin position="1105"/>
        <end position="1170"/>
    </location>
</feature>
<dbReference type="CDD" id="cd00160">
    <property type="entry name" value="RhoGEF"/>
    <property type="match status" value="1"/>
</dbReference>
<dbReference type="PROSITE" id="PS50178">
    <property type="entry name" value="ZF_FYVE"/>
    <property type="match status" value="1"/>
</dbReference>
<dbReference type="GeneID" id="37016002"/>
<evidence type="ECO:0000259" key="11">
    <source>
        <dbReference type="PROSITE" id="PS50010"/>
    </source>
</evidence>
<dbReference type="InterPro" id="IPR051092">
    <property type="entry name" value="FYVE_RhoGEF_PH"/>
</dbReference>
<feature type="region of interest" description="Disordered" evidence="9">
    <location>
        <begin position="370"/>
        <end position="399"/>
    </location>
</feature>
<dbReference type="PROSITE" id="PS50003">
    <property type="entry name" value="PH_DOMAIN"/>
    <property type="match status" value="1"/>
</dbReference>
<evidence type="ECO:0000256" key="5">
    <source>
        <dbReference type="ARBA" id="ARBA00022771"/>
    </source>
</evidence>
<evidence type="ECO:0000313" key="14">
    <source>
        <dbReference type="Proteomes" id="UP000245942"/>
    </source>
</evidence>
<feature type="compositionally biased region" description="Polar residues" evidence="9">
    <location>
        <begin position="285"/>
        <end position="295"/>
    </location>
</feature>
<feature type="region of interest" description="Disordered" evidence="9">
    <location>
        <begin position="1369"/>
        <end position="1431"/>
    </location>
</feature>
<keyword evidence="4" id="KW-0479">Metal-binding</keyword>
<dbReference type="InterPro" id="IPR017455">
    <property type="entry name" value="Znf_FYVE-rel"/>
</dbReference>
<evidence type="ECO:0000313" key="13">
    <source>
        <dbReference type="EMBL" id="PWN21077.1"/>
    </source>
</evidence>
<evidence type="ECO:0000256" key="4">
    <source>
        <dbReference type="ARBA" id="ARBA00022723"/>
    </source>
</evidence>
<dbReference type="SMART" id="SM00233">
    <property type="entry name" value="PH"/>
    <property type="match status" value="1"/>
</dbReference>
<accession>A0A316U762</accession>
<keyword evidence="6" id="KW-0862">Zinc</keyword>
<evidence type="ECO:0000256" key="9">
    <source>
        <dbReference type="SAM" id="MobiDB-lite"/>
    </source>
</evidence>
<feature type="compositionally biased region" description="Low complexity" evidence="9">
    <location>
        <begin position="128"/>
        <end position="143"/>
    </location>
</feature>
<evidence type="ECO:0000256" key="3">
    <source>
        <dbReference type="ARBA" id="ARBA00022658"/>
    </source>
</evidence>
<feature type="region of interest" description="Disordered" evidence="9">
    <location>
        <begin position="224"/>
        <end position="247"/>
    </location>
</feature>
<feature type="compositionally biased region" description="Polar residues" evidence="9">
    <location>
        <begin position="1111"/>
        <end position="1126"/>
    </location>
</feature>
<keyword evidence="2" id="KW-0963">Cytoplasm</keyword>
<feature type="domain" description="DH" evidence="11">
    <location>
        <begin position="403"/>
        <end position="668"/>
    </location>
</feature>